<feature type="binding site" evidence="6">
    <location>
        <position position="155"/>
    </location>
    <ligand>
        <name>ATP</name>
        <dbReference type="ChEBI" id="CHEBI:30616"/>
    </ligand>
</feature>
<dbReference type="GO" id="GO:0005524">
    <property type="term" value="F:ATP binding"/>
    <property type="evidence" value="ECO:0007669"/>
    <property type="project" value="UniProtKB-UniRule"/>
</dbReference>
<comment type="caution">
    <text evidence="8">The sequence shown here is derived from an EMBL/GenBank/DDBJ whole genome shotgun (WGS) entry which is preliminary data.</text>
</comment>
<evidence type="ECO:0000256" key="2">
    <source>
        <dbReference type="ARBA" id="ARBA00022679"/>
    </source>
</evidence>
<proteinExistence type="predicted"/>
<dbReference type="Proteomes" id="UP001626550">
    <property type="component" value="Unassembled WGS sequence"/>
</dbReference>
<evidence type="ECO:0000313" key="9">
    <source>
        <dbReference type="Proteomes" id="UP001626550"/>
    </source>
</evidence>
<dbReference type="GO" id="GO:0004674">
    <property type="term" value="F:protein serine/threonine kinase activity"/>
    <property type="evidence" value="ECO:0007669"/>
    <property type="project" value="UniProtKB-KW"/>
</dbReference>
<protein>
    <recommendedName>
        <fullName evidence="7">Protein kinase domain-containing protein</fullName>
    </recommendedName>
</protein>
<keyword evidence="4" id="KW-0418">Kinase</keyword>
<evidence type="ECO:0000256" key="4">
    <source>
        <dbReference type="ARBA" id="ARBA00022777"/>
    </source>
</evidence>
<dbReference type="InterPro" id="IPR000719">
    <property type="entry name" value="Prot_kinase_dom"/>
</dbReference>
<evidence type="ECO:0000313" key="8">
    <source>
        <dbReference type="EMBL" id="KAL3308476.1"/>
    </source>
</evidence>
<sequence>MMQEEKEPGCCMRCLACLCWLQPRQKYEVKSLDWEETELWTLNPKLRKNAVADEETQVVDDLLVLFQGSDEPPQFQLAGDATDAALPYPDEVPADFRVDFFQEAARVNAKINADQVDSSEFVINLQPLTVLGEGTFGKVYATNDLQMDGHTVALKLLDKHNPDFGDQQTVANEISVLRIAKQHPFVVASLYEFQTCSYVGIIMNLASLGEMGDILKGPNNRLVIILFIHNIK</sequence>
<dbReference type="Gene3D" id="3.30.200.20">
    <property type="entry name" value="Phosphorylase Kinase, domain 1"/>
    <property type="match status" value="1"/>
</dbReference>
<dbReference type="AlphaFoldDB" id="A0ABD2PLT1"/>
<keyword evidence="2" id="KW-0808">Transferase</keyword>
<evidence type="ECO:0000256" key="5">
    <source>
        <dbReference type="ARBA" id="ARBA00022840"/>
    </source>
</evidence>
<dbReference type="InterPro" id="IPR011009">
    <property type="entry name" value="Kinase-like_dom_sf"/>
</dbReference>
<evidence type="ECO:0000256" key="1">
    <source>
        <dbReference type="ARBA" id="ARBA00022527"/>
    </source>
</evidence>
<keyword evidence="5 6" id="KW-0067">ATP-binding</keyword>
<reference evidence="8 9" key="1">
    <citation type="submission" date="2024-11" db="EMBL/GenBank/DDBJ databases">
        <title>Adaptive evolution of stress response genes in parasites aligns with host niche diversity.</title>
        <authorList>
            <person name="Hahn C."/>
            <person name="Resl P."/>
        </authorList>
    </citation>
    <scope>NUCLEOTIDE SEQUENCE [LARGE SCALE GENOMIC DNA]</scope>
    <source>
        <strain evidence="8">EGGRZ-B1_66</strain>
        <tissue evidence="8">Body</tissue>
    </source>
</reference>
<organism evidence="8 9">
    <name type="scientific">Cichlidogyrus casuarinus</name>
    <dbReference type="NCBI Taxonomy" id="1844966"/>
    <lineage>
        <taxon>Eukaryota</taxon>
        <taxon>Metazoa</taxon>
        <taxon>Spiralia</taxon>
        <taxon>Lophotrochozoa</taxon>
        <taxon>Platyhelminthes</taxon>
        <taxon>Monogenea</taxon>
        <taxon>Monopisthocotylea</taxon>
        <taxon>Dactylogyridea</taxon>
        <taxon>Ancyrocephalidae</taxon>
        <taxon>Cichlidogyrus</taxon>
    </lineage>
</organism>
<evidence type="ECO:0000256" key="3">
    <source>
        <dbReference type="ARBA" id="ARBA00022741"/>
    </source>
</evidence>
<gene>
    <name evidence="8" type="ORF">Ciccas_012990</name>
</gene>
<dbReference type="InterPro" id="IPR017441">
    <property type="entry name" value="Protein_kinase_ATP_BS"/>
</dbReference>
<keyword evidence="3 6" id="KW-0547">Nucleotide-binding</keyword>
<evidence type="ECO:0000259" key="7">
    <source>
        <dbReference type="PROSITE" id="PS50011"/>
    </source>
</evidence>
<feature type="domain" description="Protein kinase" evidence="7">
    <location>
        <begin position="125"/>
        <end position="232"/>
    </location>
</feature>
<dbReference type="PANTHER" id="PTHR24351">
    <property type="entry name" value="RIBOSOMAL PROTEIN S6 KINASE"/>
    <property type="match status" value="1"/>
</dbReference>
<keyword evidence="9" id="KW-1185">Reference proteome</keyword>
<dbReference type="Pfam" id="PF00069">
    <property type="entry name" value="Pkinase"/>
    <property type="match status" value="1"/>
</dbReference>
<dbReference type="PROSITE" id="PS50011">
    <property type="entry name" value="PROTEIN_KINASE_DOM"/>
    <property type="match status" value="1"/>
</dbReference>
<name>A0ABD2PLT1_9PLAT</name>
<dbReference type="EMBL" id="JBJKFK010005171">
    <property type="protein sequence ID" value="KAL3308476.1"/>
    <property type="molecule type" value="Genomic_DNA"/>
</dbReference>
<keyword evidence="1" id="KW-0723">Serine/threonine-protein kinase</keyword>
<accession>A0ABD2PLT1</accession>
<dbReference type="SUPFAM" id="SSF56112">
    <property type="entry name" value="Protein kinase-like (PK-like)"/>
    <property type="match status" value="1"/>
</dbReference>
<dbReference type="PROSITE" id="PS00107">
    <property type="entry name" value="PROTEIN_KINASE_ATP"/>
    <property type="match status" value="1"/>
</dbReference>
<evidence type="ECO:0000256" key="6">
    <source>
        <dbReference type="PROSITE-ProRule" id="PRU10141"/>
    </source>
</evidence>